<keyword evidence="3" id="KW-1185">Reference proteome</keyword>
<dbReference type="EMBL" id="JBGMDY010000003">
    <property type="protein sequence ID" value="KAL2340114.1"/>
    <property type="molecule type" value="Genomic_DNA"/>
</dbReference>
<proteinExistence type="predicted"/>
<evidence type="ECO:0000256" key="1">
    <source>
        <dbReference type="SAM" id="Phobius"/>
    </source>
</evidence>
<sequence length="224" mass="23707">MFQSIPSFLPRRARTSFSFFHTPATPPRPQAASGNVTISGARRATTLWRPNSLARPRPADLASQASRTVCGGYAARSASRHRSVEEAAKPTLLPLPSLSLRRSRIAEYDALDPSSFRLRTSSGDCSTVGATSPSPRPRRLPDVLGLPAIVVELSGGGAFERKRHTTVALLSVIPAILVLSVVGVVLSERSSVDALSGALMGLAWIRAAGSGTTPPPRPSFSSTR</sequence>
<dbReference type="Proteomes" id="UP001603857">
    <property type="component" value="Unassembled WGS sequence"/>
</dbReference>
<keyword evidence="1" id="KW-1133">Transmembrane helix</keyword>
<accession>A0ABD1MWB3</accession>
<dbReference type="AlphaFoldDB" id="A0ABD1MWB3"/>
<name>A0ABD1MWB3_9FABA</name>
<evidence type="ECO:0000313" key="2">
    <source>
        <dbReference type="EMBL" id="KAL2340114.1"/>
    </source>
</evidence>
<reference evidence="2 3" key="1">
    <citation type="submission" date="2024-08" db="EMBL/GenBank/DDBJ databases">
        <title>Insights into the chromosomal genome structure of Flemingia macrophylla.</title>
        <authorList>
            <person name="Ding Y."/>
            <person name="Zhao Y."/>
            <person name="Bi W."/>
            <person name="Wu M."/>
            <person name="Zhao G."/>
            <person name="Gong Y."/>
            <person name="Li W."/>
            <person name="Zhang P."/>
        </authorList>
    </citation>
    <scope>NUCLEOTIDE SEQUENCE [LARGE SCALE GENOMIC DNA]</scope>
    <source>
        <strain evidence="2">DYQJB</strain>
        <tissue evidence="2">Leaf</tissue>
    </source>
</reference>
<organism evidence="2 3">
    <name type="scientific">Flemingia macrophylla</name>
    <dbReference type="NCBI Taxonomy" id="520843"/>
    <lineage>
        <taxon>Eukaryota</taxon>
        <taxon>Viridiplantae</taxon>
        <taxon>Streptophyta</taxon>
        <taxon>Embryophyta</taxon>
        <taxon>Tracheophyta</taxon>
        <taxon>Spermatophyta</taxon>
        <taxon>Magnoliopsida</taxon>
        <taxon>eudicotyledons</taxon>
        <taxon>Gunneridae</taxon>
        <taxon>Pentapetalae</taxon>
        <taxon>rosids</taxon>
        <taxon>fabids</taxon>
        <taxon>Fabales</taxon>
        <taxon>Fabaceae</taxon>
        <taxon>Papilionoideae</taxon>
        <taxon>50 kb inversion clade</taxon>
        <taxon>NPAAA clade</taxon>
        <taxon>indigoferoid/millettioid clade</taxon>
        <taxon>Phaseoleae</taxon>
        <taxon>Flemingia</taxon>
    </lineage>
</organism>
<evidence type="ECO:0000313" key="3">
    <source>
        <dbReference type="Proteomes" id="UP001603857"/>
    </source>
</evidence>
<comment type="caution">
    <text evidence="2">The sequence shown here is derived from an EMBL/GenBank/DDBJ whole genome shotgun (WGS) entry which is preliminary data.</text>
</comment>
<protein>
    <submittedName>
        <fullName evidence="2">Uncharacterized protein</fullName>
    </submittedName>
</protein>
<feature type="transmembrane region" description="Helical" evidence="1">
    <location>
        <begin position="167"/>
        <end position="186"/>
    </location>
</feature>
<gene>
    <name evidence="2" type="ORF">Fmac_008054</name>
</gene>
<keyword evidence="1" id="KW-0472">Membrane</keyword>
<keyword evidence="1" id="KW-0812">Transmembrane</keyword>